<proteinExistence type="predicted"/>
<keyword evidence="2" id="KW-1185">Reference proteome</keyword>
<dbReference type="EMBL" id="JBBCAQ010000022">
    <property type="protein sequence ID" value="KAK7591008.1"/>
    <property type="molecule type" value="Genomic_DNA"/>
</dbReference>
<comment type="caution">
    <text evidence="1">The sequence shown here is derived from an EMBL/GenBank/DDBJ whole genome shotgun (WGS) entry which is preliminary data.</text>
</comment>
<gene>
    <name evidence="1" type="ORF">V9T40_002621</name>
</gene>
<protein>
    <submittedName>
        <fullName evidence="1">Uncharacterized protein</fullName>
    </submittedName>
</protein>
<accession>A0AAN9TL36</accession>
<name>A0AAN9TL36_9HEMI</name>
<sequence length="132" mass="15049">MENTRRYAESRNTYQTEQRQSAAEDTVSYLRSEEQITRTKSQVLFSSDAYFEPCSLFSTVISPSQTSKFSFTAGLNACRELCAMKYECNKFGVCIPVVGCRCLTKGFTNILQWFKDVTIDPKKTAEEKICDT</sequence>
<dbReference type="AlphaFoldDB" id="A0AAN9TL36"/>
<evidence type="ECO:0000313" key="2">
    <source>
        <dbReference type="Proteomes" id="UP001367676"/>
    </source>
</evidence>
<dbReference type="Proteomes" id="UP001367676">
    <property type="component" value="Unassembled WGS sequence"/>
</dbReference>
<evidence type="ECO:0000313" key="1">
    <source>
        <dbReference type="EMBL" id="KAK7591008.1"/>
    </source>
</evidence>
<organism evidence="1 2">
    <name type="scientific">Parthenolecanium corni</name>
    <dbReference type="NCBI Taxonomy" id="536013"/>
    <lineage>
        <taxon>Eukaryota</taxon>
        <taxon>Metazoa</taxon>
        <taxon>Ecdysozoa</taxon>
        <taxon>Arthropoda</taxon>
        <taxon>Hexapoda</taxon>
        <taxon>Insecta</taxon>
        <taxon>Pterygota</taxon>
        <taxon>Neoptera</taxon>
        <taxon>Paraneoptera</taxon>
        <taxon>Hemiptera</taxon>
        <taxon>Sternorrhyncha</taxon>
        <taxon>Coccoidea</taxon>
        <taxon>Coccidae</taxon>
        <taxon>Parthenolecanium</taxon>
    </lineage>
</organism>
<reference evidence="1 2" key="1">
    <citation type="submission" date="2024-03" db="EMBL/GenBank/DDBJ databases">
        <title>Adaptation during the transition from Ophiocordyceps entomopathogen to insect associate is accompanied by gene loss and intensified selection.</title>
        <authorList>
            <person name="Ward C.M."/>
            <person name="Onetto C.A."/>
            <person name="Borneman A.R."/>
        </authorList>
    </citation>
    <scope>NUCLEOTIDE SEQUENCE [LARGE SCALE GENOMIC DNA]</scope>
    <source>
        <strain evidence="1">AWRI1</strain>
        <tissue evidence="1">Single Adult Female</tissue>
    </source>
</reference>